<dbReference type="GO" id="GO:0032259">
    <property type="term" value="P:methylation"/>
    <property type="evidence" value="ECO:0007669"/>
    <property type="project" value="UniProtKB-KW"/>
</dbReference>
<dbReference type="InterPro" id="IPR041698">
    <property type="entry name" value="Methyltransf_25"/>
</dbReference>
<evidence type="ECO:0000259" key="1">
    <source>
        <dbReference type="Pfam" id="PF13649"/>
    </source>
</evidence>
<dbReference type="Proteomes" id="UP000269154">
    <property type="component" value="Unassembled WGS sequence"/>
</dbReference>
<organism evidence="2 3">
    <name type="scientific">Okeania hirsuta</name>
    <dbReference type="NCBI Taxonomy" id="1458930"/>
    <lineage>
        <taxon>Bacteria</taxon>
        <taxon>Bacillati</taxon>
        <taxon>Cyanobacteriota</taxon>
        <taxon>Cyanophyceae</taxon>
        <taxon>Oscillatoriophycideae</taxon>
        <taxon>Oscillatoriales</taxon>
        <taxon>Microcoleaceae</taxon>
        <taxon>Okeania</taxon>
    </lineage>
</organism>
<dbReference type="CDD" id="cd02440">
    <property type="entry name" value="AdoMet_MTases"/>
    <property type="match status" value="1"/>
</dbReference>
<protein>
    <submittedName>
        <fullName evidence="2">Class I SAM-dependent methyltransferase</fullName>
    </submittedName>
</protein>
<proteinExistence type="predicted"/>
<dbReference type="Pfam" id="PF13649">
    <property type="entry name" value="Methyltransf_25"/>
    <property type="match status" value="1"/>
</dbReference>
<sequence length="353" mass="40426">MGYILSVISVENINFGEAIASPKKVIVKQHNLMKDKSITKQSQEFNEQHILSHGNENESIEETIERVKQRIIKTGDKPHVTVARQLEFLNELAGFPLGQFLLQNGGLNGYWTDYVVEHQFQGRITGIDAEGRSLTELEKFLLDKNSFPTQQRYVNFGKAIQNCVQEDIVFASLPCGVMRDLLKLDFTGVENFRLVGIDIDYESLELAKKLAEEYDLSEKVEFHQEDAWNLPFEDEFTLLTSNGLNVYEPDDEKVTELYRQFFKALMPGGILVTSFLTPSPNIDPNSEWDMSQINSEDLLLSKIIFFDILNVKFTAFRSSSTTKLQLQTVGFDEIEFIWDNARIYPTVTARKPK</sequence>
<dbReference type="Gene3D" id="3.40.50.150">
    <property type="entry name" value="Vaccinia Virus protein VP39"/>
    <property type="match status" value="1"/>
</dbReference>
<keyword evidence="2" id="KW-0489">Methyltransferase</keyword>
<dbReference type="EMBL" id="RCBY01000080">
    <property type="protein sequence ID" value="RQH40941.1"/>
    <property type="molecule type" value="Genomic_DNA"/>
</dbReference>
<reference evidence="2 3" key="1">
    <citation type="journal article" date="2018" name="ACS Chem. Biol.">
        <title>Ketoreductase domain dysfunction expands chemodiversity: malyngamide biosynthesis in the cyanobacterium Okeania hirsuta.</title>
        <authorList>
            <person name="Moss N.A."/>
            <person name="Leao T."/>
            <person name="Rankin M."/>
            <person name="McCullough T.M."/>
            <person name="Qu P."/>
            <person name="Korobeynikov A."/>
            <person name="Smith J.L."/>
            <person name="Gerwick L."/>
            <person name="Gerwick W.H."/>
        </authorList>
    </citation>
    <scope>NUCLEOTIDE SEQUENCE [LARGE SCALE GENOMIC DNA]</scope>
    <source>
        <strain evidence="2 3">PAB10Feb10-1</strain>
    </source>
</reference>
<name>A0A3N6QIG7_9CYAN</name>
<evidence type="ECO:0000313" key="3">
    <source>
        <dbReference type="Proteomes" id="UP000269154"/>
    </source>
</evidence>
<dbReference type="SUPFAM" id="SSF53335">
    <property type="entry name" value="S-adenosyl-L-methionine-dependent methyltransferases"/>
    <property type="match status" value="1"/>
</dbReference>
<dbReference type="InterPro" id="IPR029063">
    <property type="entry name" value="SAM-dependent_MTases_sf"/>
</dbReference>
<accession>A0A3N6QIG7</accession>
<dbReference type="GO" id="GO:0008168">
    <property type="term" value="F:methyltransferase activity"/>
    <property type="evidence" value="ECO:0007669"/>
    <property type="project" value="UniProtKB-KW"/>
</dbReference>
<keyword evidence="2" id="KW-0808">Transferase</keyword>
<comment type="caution">
    <text evidence="2">The sequence shown here is derived from an EMBL/GenBank/DDBJ whole genome shotgun (WGS) entry which is preliminary data.</text>
</comment>
<dbReference type="AlphaFoldDB" id="A0A3N6QIG7"/>
<evidence type="ECO:0000313" key="2">
    <source>
        <dbReference type="EMBL" id="RQH40941.1"/>
    </source>
</evidence>
<gene>
    <name evidence="2" type="ORF">D5R40_15400</name>
</gene>
<keyword evidence="3" id="KW-1185">Reference proteome</keyword>
<feature type="domain" description="Methyltransferase" evidence="1">
    <location>
        <begin position="175"/>
        <end position="269"/>
    </location>
</feature>